<feature type="domain" description="DUF2007" evidence="1">
    <location>
        <begin position="4"/>
        <end position="64"/>
    </location>
</feature>
<organism evidence="2 3">
    <name type="scientific">Limnovirga soli</name>
    <dbReference type="NCBI Taxonomy" id="2656915"/>
    <lineage>
        <taxon>Bacteria</taxon>
        <taxon>Pseudomonadati</taxon>
        <taxon>Bacteroidota</taxon>
        <taxon>Chitinophagia</taxon>
        <taxon>Chitinophagales</taxon>
        <taxon>Chitinophagaceae</taxon>
        <taxon>Limnovirga</taxon>
    </lineage>
</organism>
<dbReference type="EMBL" id="WHPF01000005">
    <property type="protein sequence ID" value="NNV55296.1"/>
    <property type="molecule type" value="Genomic_DNA"/>
</dbReference>
<reference evidence="2" key="1">
    <citation type="submission" date="2019-10" db="EMBL/GenBank/DDBJ databases">
        <title>Draft genome sequence of Panacibacter sp. KCS-6.</title>
        <authorList>
            <person name="Yim K.J."/>
        </authorList>
    </citation>
    <scope>NUCLEOTIDE SEQUENCE</scope>
    <source>
        <strain evidence="2">KCS-6</strain>
    </source>
</reference>
<protein>
    <recommendedName>
        <fullName evidence="1">DUF2007 domain-containing protein</fullName>
    </recommendedName>
</protein>
<dbReference type="Pfam" id="PF09413">
    <property type="entry name" value="DUF2007"/>
    <property type="match status" value="1"/>
</dbReference>
<evidence type="ECO:0000259" key="1">
    <source>
        <dbReference type="Pfam" id="PF09413"/>
    </source>
</evidence>
<keyword evidence="3" id="KW-1185">Reference proteome</keyword>
<evidence type="ECO:0000313" key="3">
    <source>
        <dbReference type="Proteomes" id="UP000598971"/>
    </source>
</evidence>
<sequence length="77" mass="8420">MSGWQMIFKSSSFADASIYKGMLEDNNIEVVSMNKMDSSYLTFGYIELYVHPDNAAQAKTLLDAAASGISATNDDEV</sequence>
<comment type="caution">
    <text evidence="2">The sequence shown here is derived from an EMBL/GenBank/DDBJ whole genome shotgun (WGS) entry which is preliminary data.</text>
</comment>
<name>A0A8J8JWH1_9BACT</name>
<dbReference type="AlphaFoldDB" id="A0A8J8JWH1"/>
<accession>A0A8J8JWH1</accession>
<dbReference type="InterPro" id="IPR018551">
    <property type="entry name" value="DUF2007"/>
</dbReference>
<gene>
    <name evidence="2" type="ORF">GD597_07490</name>
</gene>
<dbReference type="Proteomes" id="UP000598971">
    <property type="component" value="Unassembled WGS sequence"/>
</dbReference>
<proteinExistence type="predicted"/>
<evidence type="ECO:0000313" key="2">
    <source>
        <dbReference type="EMBL" id="NNV55296.1"/>
    </source>
</evidence>
<dbReference type="RefSeq" id="WP_171607230.1">
    <property type="nucleotide sequence ID" value="NZ_WHPF01000005.1"/>
</dbReference>